<evidence type="ECO:0000313" key="10">
    <source>
        <dbReference type="Proteomes" id="UP000245708"/>
    </source>
</evidence>
<dbReference type="NCBIfam" id="TIGR00126">
    <property type="entry name" value="deoC"/>
    <property type="match status" value="1"/>
</dbReference>
<dbReference type="AlphaFoldDB" id="A0A316GF29"/>
<dbReference type="Proteomes" id="UP000245708">
    <property type="component" value="Unassembled WGS sequence"/>
</dbReference>
<evidence type="ECO:0000256" key="3">
    <source>
        <dbReference type="ARBA" id="ARBA00012515"/>
    </source>
</evidence>
<dbReference type="InterPro" id="IPR002915">
    <property type="entry name" value="DeoC/FbaB/LacD_aldolase"/>
</dbReference>
<dbReference type="GO" id="GO:0005737">
    <property type="term" value="C:cytoplasm"/>
    <property type="evidence" value="ECO:0007669"/>
    <property type="project" value="InterPro"/>
</dbReference>
<dbReference type="EC" id="4.1.2.4" evidence="3 7"/>
<comment type="similarity">
    <text evidence="2">Belongs to the DeoC/FbaB aldolase family. DeoC type 2 subfamily.</text>
</comment>
<sequence length="338" mass="36194">MSQTADTAMTAPHDTTAQDHLPQLHRPRNPGLPLDLDWVARVQANTSAIERRAATLPGRRTVKKAYQAAWLARAVTCIDLTTLAGDDTAGRVRRLCAKARQPVRADLLSALGLPAITTGAVCVYHEMVEVAVEALAGTGIPVAAVSTGFPAGLSPYHLRVQEIGESVKAGAAEIDIVISRRHVLTGDWQALYDEMREFRAACGPAHVKAILATGELGTLRNVARASLVCMMAGADFIKTSTGKEGVNATLPVSLTMIRAIRAYEAATGIKIGYKPAGGISKAKDALVYLSLMKEELGDDWLRPDLFRFGASSLLGDIERQLEHHVTGAYSAGWRHPMA</sequence>
<comment type="pathway">
    <text evidence="1">Carbohydrate degradation; 2-deoxy-D-ribose 1-phosphate degradation; D-glyceraldehyde 3-phosphate and acetaldehyde from 2-deoxy-alpha-D-ribose 1-phosphate: step 2/2.</text>
</comment>
<dbReference type="EMBL" id="QGGW01000008">
    <property type="protein sequence ID" value="PWK59292.1"/>
    <property type="molecule type" value="Genomic_DNA"/>
</dbReference>
<dbReference type="Gene3D" id="3.20.20.70">
    <property type="entry name" value="Aldolase class I"/>
    <property type="match status" value="1"/>
</dbReference>
<proteinExistence type="inferred from homology"/>
<dbReference type="GO" id="GO:0016052">
    <property type="term" value="P:carbohydrate catabolic process"/>
    <property type="evidence" value="ECO:0007669"/>
    <property type="project" value="TreeGrafter"/>
</dbReference>
<dbReference type="InterPro" id="IPR013785">
    <property type="entry name" value="Aldolase_TIM"/>
</dbReference>
<evidence type="ECO:0000313" key="9">
    <source>
        <dbReference type="EMBL" id="PWK59292.1"/>
    </source>
</evidence>
<protein>
    <recommendedName>
        <fullName evidence="3 7">Deoxyribose-phosphate aldolase</fullName>
        <ecNumber evidence="3 7">4.1.2.4</ecNumber>
    </recommendedName>
</protein>
<organism evidence="9 10">
    <name type="scientific">Roseicyclus mahoneyensis</name>
    <dbReference type="NCBI Taxonomy" id="164332"/>
    <lineage>
        <taxon>Bacteria</taxon>
        <taxon>Pseudomonadati</taxon>
        <taxon>Pseudomonadota</taxon>
        <taxon>Alphaproteobacteria</taxon>
        <taxon>Rhodobacterales</taxon>
        <taxon>Roseobacteraceae</taxon>
        <taxon>Roseicyclus</taxon>
    </lineage>
</organism>
<accession>A0A316GF29</accession>
<feature type="region of interest" description="Disordered" evidence="8">
    <location>
        <begin position="1"/>
        <end position="29"/>
    </location>
</feature>
<keyword evidence="10" id="KW-1185">Reference proteome</keyword>
<dbReference type="InterPro" id="IPR011343">
    <property type="entry name" value="DeoC"/>
</dbReference>
<dbReference type="PANTHER" id="PTHR10889:SF3">
    <property type="entry name" value="DEOXYRIBOSE-PHOSPHATE ALDOLASE"/>
    <property type="match status" value="1"/>
</dbReference>
<evidence type="ECO:0000256" key="5">
    <source>
        <dbReference type="ARBA" id="ARBA00023270"/>
    </source>
</evidence>
<dbReference type="CDD" id="cd00959">
    <property type="entry name" value="DeoC"/>
    <property type="match status" value="1"/>
</dbReference>
<dbReference type="GO" id="GO:0009264">
    <property type="term" value="P:deoxyribonucleotide catabolic process"/>
    <property type="evidence" value="ECO:0007669"/>
    <property type="project" value="UniProtKB-UniRule"/>
</dbReference>
<dbReference type="PANTHER" id="PTHR10889">
    <property type="entry name" value="DEOXYRIBOSE-PHOSPHATE ALDOLASE"/>
    <property type="match status" value="1"/>
</dbReference>
<dbReference type="GO" id="GO:0004139">
    <property type="term" value="F:deoxyribose-phosphate aldolase activity"/>
    <property type="evidence" value="ECO:0007669"/>
    <property type="project" value="UniProtKB-UniRule"/>
</dbReference>
<comment type="caution">
    <text evidence="9">The sequence shown here is derived from an EMBL/GenBank/DDBJ whole genome shotgun (WGS) entry which is preliminary data.</text>
</comment>
<dbReference type="SUPFAM" id="SSF51569">
    <property type="entry name" value="Aldolase"/>
    <property type="match status" value="1"/>
</dbReference>
<keyword evidence="5" id="KW-0704">Schiff base</keyword>
<comment type="catalytic activity">
    <reaction evidence="6">
        <text>2-deoxy-D-ribose 5-phosphate = D-glyceraldehyde 3-phosphate + acetaldehyde</text>
        <dbReference type="Rhea" id="RHEA:12821"/>
        <dbReference type="ChEBI" id="CHEBI:15343"/>
        <dbReference type="ChEBI" id="CHEBI:59776"/>
        <dbReference type="ChEBI" id="CHEBI:62877"/>
        <dbReference type="EC" id="4.1.2.4"/>
    </reaction>
</comment>
<evidence type="ECO:0000256" key="8">
    <source>
        <dbReference type="SAM" id="MobiDB-lite"/>
    </source>
</evidence>
<dbReference type="Pfam" id="PF01791">
    <property type="entry name" value="DeoC"/>
    <property type="match status" value="1"/>
</dbReference>
<evidence type="ECO:0000256" key="6">
    <source>
        <dbReference type="ARBA" id="ARBA00048791"/>
    </source>
</evidence>
<reference evidence="9 10" key="1">
    <citation type="submission" date="2018-05" db="EMBL/GenBank/DDBJ databases">
        <title>Genomic Encyclopedia of Type Strains, Phase IV (KMG-IV): sequencing the most valuable type-strain genomes for metagenomic binning, comparative biology and taxonomic classification.</title>
        <authorList>
            <person name="Goeker M."/>
        </authorList>
    </citation>
    <scope>NUCLEOTIDE SEQUENCE [LARGE SCALE GENOMIC DNA]</scope>
    <source>
        <strain evidence="9 10">DSM 16097</strain>
    </source>
</reference>
<dbReference type="RefSeq" id="WP_425450649.1">
    <property type="nucleotide sequence ID" value="NZ_QGGW01000008.1"/>
</dbReference>
<keyword evidence="4" id="KW-0456">Lyase</keyword>
<evidence type="ECO:0000256" key="7">
    <source>
        <dbReference type="NCBIfam" id="TIGR00126"/>
    </source>
</evidence>
<evidence type="ECO:0000256" key="2">
    <source>
        <dbReference type="ARBA" id="ARBA00009473"/>
    </source>
</evidence>
<gene>
    <name evidence="9" type="ORF">C7455_10859</name>
</gene>
<evidence type="ECO:0000256" key="4">
    <source>
        <dbReference type="ARBA" id="ARBA00023239"/>
    </source>
</evidence>
<dbReference type="SMART" id="SM01133">
    <property type="entry name" value="DeoC"/>
    <property type="match status" value="1"/>
</dbReference>
<name>A0A316GF29_9RHOB</name>
<evidence type="ECO:0000256" key="1">
    <source>
        <dbReference type="ARBA" id="ARBA00004816"/>
    </source>
</evidence>